<feature type="transmembrane region" description="Helical" evidence="1">
    <location>
        <begin position="106"/>
        <end position="132"/>
    </location>
</feature>
<dbReference type="RefSeq" id="WP_181733068.1">
    <property type="nucleotide sequence ID" value="NZ_JACEIR010000018.1"/>
</dbReference>
<dbReference type="AlphaFoldDB" id="A0A8I1A8K9"/>
<organism evidence="2 3">
    <name type="scientific">Thermoactinomyces intermedius</name>
    <dbReference type="NCBI Taxonomy" id="2024"/>
    <lineage>
        <taxon>Bacteria</taxon>
        <taxon>Bacillati</taxon>
        <taxon>Bacillota</taxon>
        <taxon>Bacilli</taxon>
        <taxon>Bacillales</taxon>
        <taxon>Thermoactinomycetaceae</taxon>
        <taxon>Thermoactinomyces</taxon>
    </lineage>
</organism>
<evidence type="ECO:0000313" key="2">
    <source>
        <dbReference type="EMBL" id="MBH8596423.1"/>
    </source>
</evidence>
<evidence type="ECO:0000256" key="1">
    <source>
        <dbReference type="SAM" id="Phobius"/>
    </source>
</evidence>
<reference evidence="2 3" key="1">
    <citation type="submission" date="2020-12" db="EMBL/GenBank/DDBJ databases">
        <title>WGS of Thermoactinomyces spp.</title>
        <authorList>
            <person name="Cheng K."/>
        </authorList>
    </citation>
    <scope>NUCLEOTIDE SEQUENCE [LARGE SCALE GENOMIC DNA]</scope>
    <source>
        <strain evidence="3">CICC 10671\DSM 43846</strain>
    </source>
</reference>
<protein>
    <submittedName>
        <fullName evidence="2">Lantibiotic immunity ABC transporter MutG family permease subunit</fullName>
    </submittedName>
</protein>
<keyword evidence="1" id="KW-0472">Membrane</keyword>
<keyword evidence="3" id="KW-1185">Reference proteome</keyword>
<dbReference type="InterPro" id="IPR022294">
    <property type="entry name" value="ABC-transptr_permeasesu"/>
</dbReference>
<evidence type="ECO:0000313" key="3">
    <source>
        <dbReference type="Proteomes" id="UP000633619"/>
    </source>
</evidence>
<dbReference type="CDD" id="cd21808">
    <property type="entry name" value="ABC-2_lan_permease_MutG"/>
    <property type="match status" value="1"/>
</dbReference>
<dbReference type="Pfam" id="PF12730">
    <property type="entry name" value="ABC2_membrane_4"/>
    <property type="match status" value="1"/>
</dbReference>
<feature type="transmembrane region" description="Helical" evidence="1">
    <location>
        <begin position="61"/>
        <end position="79"/>
    </location>
</feature>
<keyword evidence="1" id="KW-1133">Transmembrane helix</keyword>
<gene>
    <name evidence="2" type="ORF">I8U20_14050</name>
</gene>
<accession>A0A8I1A8K9</accession>
<dbReference type="NCBIfam" id="TIGR03733">
    <property type="entry name" value="lanti_perm_MutG"/>
    <property type="match status" value="1"/>
</dbReference>
<feature type="transmembrane region" description="Helical" evidence="1">
    <location>
        <begin position="138"/>
        <end position="158"/>
    </location>
</feature>
<dbReference type="EMBL" id="JAECVW010000016">
    <property type="protein sequence ID" value="MBH8596423.1"/>
    <property type="molecule type" value="Genomic_DNA"/>
</dbReference>
<feature type="transmembrane region" description="Helical" evidence="1">
    <location>
        <begin position="165"/>
        <end position="187"/>
    </location>
</feature>
<sequence length="265" mass="29418">MNSPVFLRILKSEWLKTKRSPGRWMIFIIPVLTAMIFIWYFSKLTLSNDIQVKIYQSFFEFWTALVIPVGTGVLAGLIVQQEEFAGNFIALLGSPFSRTSHYLGKLVILILQTIVSSMSAVFSLLCGLKLFLEIDVPYSHFLLAVLTTEAGLLPLLALHLWIGMAYGFGAAIGLGSGGVILAALVGATSLGNKIWPFVPWAWPVRLSLMPGHFFPGMDLPTSITSLTFFWHQTLMSVVLSALLFVFLVTGGSIWFNKWEGRKIPD</sequence>
<comment type="caution">
    <text evidence="2">The sequence shown here is derived from an EMBL/GenBank/DDBJ whole genome shotgun (WGS) entry which is preliminary data.</text>
</comment>
<feature type="transmembrane region" description="Helical" evidence="1">
    <location>
        <begin position="234"/>
        <end position="255"/>
    </location>
</feature>
<proteinExistence type="predicted"/>
<keyword evidence="1" id="KW-0812">Transmembrane</keyword>
<name>A0A8I1A8K9_THEIN</name>
<dbReference type="Proteomes" id="UP000633619">
    <property type="component" value="Unassembled WGS sequence"/>
</dbReference>
<feature type="transmembrane region" description="Helical" evidence="1">
    <location>
        <begin position="21"/>
        <end position="41"/>
    </location>
</feature>